<comment type="caution">
    <text evidence="1">The sequence shown here is derived from an EMBL/GenBank/DDBJ whole genome shotgun (WGS) entry which is preliminary data.</text>
</comment>
<sequence>MLPVSAAAYAKDAHAIETCLKNAIGNVTDVYQYSYPCQNGQCSGYVAKLPEYGAIIIGFRGTQTVNQLLQQGIDGIFKSWNIGLSTTFCAWFTFCSRVAMFYFPNPKTKFGK</sequence>
<name>A0A016S0Z2_9BILA</name>
<gene>
    <name evidence="1" type="primary">Acey_s0320.g2412</name>
    <name evidence="1" type="ORF">Y032_0320g2412</name>
</gene>
<accession>A0A016S0Z2</accession>
<keyword evidence="2" id="KW-1185">Reference proteome</keyword>
<dbReference type="EMBL" id="JARK01001656">
    <property type="protein sequence ID" value="EYB84298.1"/>
    <property type="molecule type" value="Genomic_DNA"/>
</dbReference>
<organism evidence="1 2">
    <name type="scientific">Ancylostoma ceylanicum</name>
    <dbReference type="NCBI Taxonomy" id="53326"/>
    <lineage>
        <taxon>Eukaryota</taxon>
        <taxon>Metazoa</taxon>
        <taxon>Ecdysozoa</taxon>
        <taxon>Nematoda</taxon>
        <taxon>Chromadorea</taxon>
        <taxon>Rhabditida</taxon>
        <taxon>Rhabditina</taxon>
        <taxon>Rhabditomorpha</taxon>
        <taxon>Strongyloidea</taxon>
        <taxon>Ancylostomatidae</taxon>
        <taxon>Ancylostomatinae</taxon>
        <taxon>Ancylostoma</taxon>
    </lineage>
</organism>
<dbReference type="Proteomes" id="UP000024635">
    <property type="component" value="Unassembled WGS sequence"/>
</dbReference>
<proteinExistence type="predicted"/>
<dbReference type="AlphaFoldDB" id="A0A016S0Z2"/>
<evidence type="ECO:0000313" key="2">
    <source>
        <dbReference type="Proteomes" id="UP000024635"/>
    </source>
</evidence>
<evidence type="ECO:0000313" key="1">
    <source>
        <dbReference type="EMBL" id="EYB84298.1"/>
    </source>
</evidence>
<dbReference type="OrthoDB" id="5866690at2759"/>
<dbReference type="InterPro" id="IPR029058">
    <property type="entry name" value="AB_hydrolase_fold"/>
</dbReference>
<dbReference type="Gene3D" id="3.40.50.1820">
    <property type="entry name" value="alpha/beta hydrolase"/>
    <property type="match status" value="1"/>
</dbReference>
<reference evidence="2" key="1">
    <citation type="journal article" date="2015" name="Nat. Genet.">
        <title>The genome and transcriptome of the zoonotic hookworm Ancylostoma ceylanicum identify infection-specific gene families.</title>
        <authorList>
            <person name="Schwarz E.M."/>
            <person name="Hu Y."/>
            <person name="Antoshechkin I."/>
            <person name="Miller M.M."/>
            <person name="Sternberg P.W."/>
            <person name="Aroian R.V."/>
        </authorList>
    </citation>
    <scope>NUCLEOTIDE SEQUENCE</scope>
    <source>
        <strain evidence="2">HY135</strain>
    </source>
</reference>
<protein>
    <submittedName>
        <fullName evidence="1">Uncharacterized protein</fullName>
    </submittedName>
</protein>